<evidence type="ECO:0000313" key="2">
    <source>
        <dbReference type="EMBL" id="MXU83650.1"/>
    </source>
</evidence>
<dbReference type="AlphaFoldDB" id="A0A6B0U4R0"/>
<keyword evidence="1" id="KW-0732">Signal</keyword>
<sequence length="76" mass="9061">MVRHFFLFFFMPQRFWGGCDNSLSGGHFERVGFPGCPYTWFELYPLTYLLFILCNESETRSRHTLFATLESLHCRV</sequence>
<organism evidence="2">
    <name type="scientific">Ixodes ricinus</name>
    <name type="common">Common tick</name>
    <name type="synonym">Acarus ricinus</name>
    <dbReference type="NCBI Taxonomy" id="34613"/>
    <lineage>
        <taxon>Eukaryota</taxon>
        <taxon>Metazoa</taxon>
        <taxon>Ecdysozoa</taxon>
        <taxon>Arthropoda</taxon>
        <taxon>Chelicerata</taxon>
        <taxon>Arachnida</taxon>
        <taxon>Acari</taxon>
        <taxon>Parasitiformes</taxon>
        <taxon>Ixodida</taxon>
        <taxon>Ixodoidea</taxon>
        <taxon>Ixodidae</taxon>
        <taxon>Ixodinae</taxon>
        <taxon>Ixodes</taxon>
    </lineage>
</organism>
<protein>
    <submittedName>
        <fullName evidence="2">Putative secreted protein</fullName>
    </submittedName>
</protein>
<dbReference type="EMBL" id="GIFC01001567">
    <property type="protein sequence ID" value="MXU83650.1"/>
    <property type="molecule type" value="Transcribed_RNA"/>
</dbReference>
<reference evidence="2" key="1">
    <citation type="submission" date="2019-12" db="EMBL/GenBank/DDBJ databases">
        <title>An insight into the sialome of adult female Ixodes ricinus ticks feeding for 6 days.</title>
        <authorList>
            <person name="Perner J."/>
            <person name="Ribeiro J.M.C."/>
        </authorList>
    </citation>
    <scope>NUCLEOTIDE SEQUENCE</scope>
    <source>
        <strain evidence="2">Semi-engorged</strain>
        <tissue evidence="2">Salivary glands</tissue>
    </source>
</reference>
<feature type="signal peptide" evidence="1">
    <location>
        <begin position="1"/>
        <end position="17"/>
    </location>
</feature>
<proteinExistence type="predicted"/>
<accession>A0A6B0U4R0</accession>
<evidence type="ECO:0000256" key="1">
    <source>
        <dbReference type="SAM" id="SignalP"/>
    </source>
</evidence>
<feature type="chain" id="PRO_5025609307" evidence="1">
    <location>
        <begin position="18"/>
        <end position="76"/>
    </location>
</feature>
<name>A0A6B0U4R0_IXORI</name>